<sequence>MDVTPEYSTLPEEGVEFVTRFLPHAKFIYLVRHPVDRAISQLKMNITRAKRKPATLADWMTEIEDPVLLDRGNYVEFMPRWNAKLGPQRLLYLPFGAISRTPLDVMRRVESFLGLPPHEYNNLRDKVFAGNAQLSVPDEARAALRAKLEPQFEFLEAAFDKSFNDLLR</sequence>
<dbReference type="InterPro" id="IPR027417">
    <property type="entry name" value="P-loop_NTPase"/>
</dbReference>
<proteinExistence type="predicted"/>
<reference evidence="3" key="1">
    <citation type="journal article" date="2019" name="Int. J. Syst. Evol. Microbiol.">
        <title>The Global Catalogue of Microorganisms (GCM) 10K type strain sequencing project: providing services to taxonomists for standard genome sequencing and annotation.</title>
        <authorList>
            <consortium name="The Broad Institute Genomics Platform"/>
            <consortium name="The Broad Institute Genome Sequencing Center for Infectious Disease"/>
            <person name="Wu L."/>
            <person name="Ma J."/>
        </authorList>
    </citation>
    <scope>NUCLEOTIDE SEQUENCE [LARGE SCALE GENOMIC DNA]</scope>
    <source>
        <strain evidence="3">CECT 8482</strain>
    </source>
</reference>
<dbReference type="EC" id="2.8.2.-" evidence="2"/>
<dbReference type="SUPFAM" id="SSF52540">
    <property type="entry name" value="P-loop containing nucleoside triphosphate hydrolases"/>
    <property type="match status" value="1"/>
</dbReference>
<dbReference type="InterPro" id="IPR037359">
    <property type="entry name" value="NST/OST"/>
</dbReference>
<dbReference type="PANTHER" id="PTHR10605">
    <property type="entry name" value="HEPARAN SULFATE SULFOTRANSFERASE"/>
    <property type="match status" value="1"/>
</dbReference>
<name>A0ABT8DA43_9RHOB</name>
<dbReference type="EMBL" id="JAUFRC010000001">
    <property type="protein sequence ID" value="MDN3712315.1"/>
    <property type="molecule type" value="Genomic_DNA"/>
</dbReference>
<organism evidence="2 3">
    <name type="scientific">Paracoccus cavernae</name>
    <dbReference type="NCBI Taxonomy" id="1571207"/>
    <lineage>
        <taxon>Bacteria</taxon>
        <taxon>Pseudomonadati</taxon>
        <taxon>Pseudomonadota</taxon>
        <taxon>Alphaproteobacteria</taxon>
        <taxon>Rhodobacterales</taxon>
        <taxon>Paracoccaceae</taxon>
        <taxon>Paracoccus</taxon>
    </lineage>
</organism>
<evidence type="ECO:0000313" key="3">
    <source>
        <dbReference type="Proteomes" id="UP001243846"/>
    </source>
</evidence>
<keyword evidence="3" id="KW-1185">Reference proteome</keyword>
<gene>
    <name evidence="2" type="ORF">QWZ10_12055</name>
</gene>
<dbReference type="Gene3D" id="3.40.50.300">
    <property type="entry name" value="P-loop containing nucleotide triphosphate hydrolases"/>
    <property type="match status" value="1"/>
</dbReference>
<dbReference type="Pfam" id="PF13469">
    <property type="entry name" value="Sulfotransfer_3"/>
    <property type="match status" value="1"/>
</dbReference>
<evidence type="ECO:0000256" key="1">
    <source>
        <dbReference type="ARBA" id="ARBA00022679"/>
    </source>
</evidence>
<accession>A0ABT8DA43</accession>
<dbReference type="Proteomes" id="UP001243846">
    <property type="component" value="Unassembled WGS sequence"/>
</dbReference>
<protein>
    <submittedName>
        <fullName evidence="2">Sulfotransferase</fullName>
        <ecNumber evidence="2">2.8.2.-</ecNumber>
    </submittedName>
</protein>
<evidence type="ECO:0000313" key="2">
    <source>
        <dbReference type="EMBL" id="MDN3712315.1"/>
    </source>
</evidence>
<dbReference type="PANTHER" id="PTHR10605:SF56">
    <property type="entry name" value="BIFUNCTIONAL HEPARAN SULFATE N-DEACETYLASE_N-SULFOTRANSFERASE"/>
    <property type="match status" value="1"/>
</dbReference>
<dbReference type="GO" id="GO:0016740">
    <property type="term" value="F:transferase activity"/>
    <property type="evidence" value="ECO:0007669"/>
    <property type="project" value="UniProtKB-KW"/>
</dbReference>
<keyword evidence="1 2" id="KW-0808">Transferase</keyword>
<comment type="caution">
    <text evidence="2">The sequence shown here is derived from an EMBL/GenBank/DDBJ whole genome shotgun (WGS) entry which is preliminary data.</text>
</comment>